<feature type="transmembrane region" description="Helical" evidence="4">
    <location>
        <begin position="388"/>
        <end position="410"/>
    </location>
</feature>
<feature type="transmembrane region" description="Helical" evidence="4">
    <location>
        <begin position="309"/>
        <end position="331"/>
    </location>
</feature>
<dbReference type="SUPFAM" id="SSF53448">
    <property type="entry name" value="Nucleotide-diphospho-sugar transferases"/>
    <property type="match status" value="1"/>
</dbReference>
<dbReference type="Pfam" id="PF13641">
    <property type="entry name" value="Glyco_tranf_2_3"/>
    <property type="match status" value="1"/>
</dbReference>
<organism evidence="5 6">
    <name type="scientific">Kutzneria viridogrisea</name>
    <dbReference type="NCBI Taxonomy" id="47990"/>
    <lineage>
        <taxon>Bacteria</taxon>
        <taxon>Bacillati</taxon>
        <taxon>Actinomycetota</taxon>
        <taxon>Actinomycetes</taxon>
        <taxon>Pseudonocardiales</taxon>
        <taxon>Pseudonocardiaceae</taxon>
        <taxon>Kutzneria</taxon>
    </lineage>
</organism>
<evidence type="ECO:0000313" key="6">
    <source>
        <dbReference type="Proteomes" id="UP000517916"/>
    </source>
</evidence>
<keyword evidence="2" id="KW-0328">Glycosyltransferase</keyword>
<dbReference type="PANTHER" id="PTHR43630">
    <property type="entry name" value="POLY-BETA-1,6-N-ACETYL-D-GLUCOSAMINE SYNTHASE"/>
    <property type="match status" value="1"/>
</dbReference>
<evidence type="ECO:0000256" key="4">
    <source>
        <dbReference type="SAM" id="Phobius"/>
    </source>
</evidence>
<feature type="transmembrane region" description="Helical" evidence="4">
    <location>
        <begin position="351"/>
        <end position="376"/>
    </location>
</feature>
<dbReference type="Proteomes" id="UP000517916">
    <property type="component" value="Unassembled WGS sequence"/>
</dbReference>
<dbReference type="RefSeq" id="WP_182835886.1">
    <property type="nucleotide sequence ID" value="NZ_BAAABQ010000010.1"/>
</dbReference>
<proteinExistence type="inferred from homology"/>
<keyword evidence="4" id="KW-0472">Membrane</keyword>
<accession>A0ABR6B892</accession>
<sequence>MISVVSGVVIAIGLCYFLLAMVLGMRYARVQRREHERTRRAGVVPHAPRMELYFLVPCLNEERVIGDTVRTLLREAPGSRVVVIDDGSDDDTVGQARAAGGGQMLLVRRILPDARKGKGAALNHAYRHVMADVRKRGLDPEKVLVCVMDADGRVSAGAIPHVLRLFSDSTVGGAQLAVRIRNRDSFITRMQDVEFWSVAAIAQYGRSYTRSVSLGGNAQFTRLSALIDLGRDPWSSSLTEDLDLALCLMAKGWALVTTPHAWVEQEAVDTWRRLIRQRTRWYQGHMMCINRLPAVWRSTKLSHIAALEASLYVLMPWVTVLPWSLIFHYTLLQTVFVWSYVGTDQFLGSTGLSRVLFVLVWYLLSFLPHIVAGYAYSRRSSGTSRFKAVLYGHALVASGYVTIAAAWSALAKIIEGYSGWAKTTRSAVQAPARSEAA</sequence>
<name>A0ABR6B892_9PSEU</name>
<protein>
    <submittedName>
        <fullName evidence="5">Cellulose synthase/poly-beta-1,6-N-acetylglucosamine synthase-like glycosyltransferase</fullName>
    </submittedName>
</protein>
<evidence type="ECO:0000313" key="5">
    <source>
        <dbReference type="EMBL" id="MBA8922809.1"/>
    </source>
</evidence>
<evidence type="ECO:0000256" key="3">
    <source>
        <dbReference type="ARBA" id="ARBA00022679"/>
    </source>
</evidence>
<dbReference type="EMBL" id="JACJID010000001">
    <property type="protein sequence ID" value="MBA8922809.1"/>
    <property type="molecule type" value="Genomic_DNA"/>
</dbReference>
<comment type="caution">
    <text evidence="5">The sequence shown here is derived from an EMBL/GenBank/DDBJ whole genome shotgun (WGS) entry which is preliminary data.</text>
</comment>
<gene>
    <name evidence="5" type="ORF">BC739_000006</name>
</gene>
<dbReference type="Gene3D" id="3.90.550.10">
    <property type="entry name" value="Spore Coat Polysaccharide Biosynthesis Protein SpsA, Chain A"/>
    <property type="match status" value="1"/>
</dbReference>
<evidence type="ECO:0000256" key="1">
    <source>
        <dbReference type="ARBA" id="ARBA00006739"/>
    </source>
</evidence>
<evidence type="ECO:0000256" key="2">
    <source>
        <dbReference type="ARBA" id="ARBA00022676"/>
    </source>
</evidence>
<keyword evidence="4" id="KW-1133">Transmembrane helix</keyword>
<comment type="similarity">
    <text evidence="1">Belongs to the glycosyltransferase 2 family.</text>
</comment>
<keyword evidence="4" id="KW-0812">Transmembrane</keyword>
<feature type="transmembrane region" description="Helical" evidence="4">
    <location>
        <begin position="6"/>
        <end position="28"/>
    </location>
</feature>
<keyword evidence="6" id="KW-1185">Reference proteome</keyword>
<dbReference type="InterPro" id="IPR029044">
    <property type="entry name" value="Nucleotide-diphossugar_trans"/>
</dbReference>
<keyword evidence="3" id="KW-0808">Transferase</keyword>
<reference evidence="5 6" key="1">
    <citation type="submission" date="2020-08" db="EMBL/GenBank/DDBJ databases">
        <title>Genomic Encyclopedia of Archaeal and Bacterial Type Strains, Phase II (KMG-II): from individual species to whole genera.</title>
        <authorList>
            <person name="Goeker M."/>
        </authorList>
    </citation>
    <scope>NUCLEOTIDE SEQUENCE [LARGE SCALE GENOMIC DNA]</scope>
    <source>
        <strain evidence="5 6">DSM 43850</strain>
    </source>
</reference>
<dbReference type="PANTHER" id="PTHR43630:SF1">
    <property type="entry name" value="POLY-BETA-1,6-N-ACETYL-D-GLUCOSAMINE SYNTHASE"/>
    <property type="match status" value="1"/>
</dbReference>